<evidence type="ECO:0000256" key="5">
    <source>
        <dbReference type="SAM" id="MobiDB-lite"/>
    </source>
</evidence>
<dbReference type="GO" id="GO:0016787">
    <property type="term" value="F:hydrolase activity"/>
    <property type="evidence" value="ECO:0007669"/>
    <property type="project" value="UniProtKB-KW"/>
</dbReference>
<keyword evidence="2" id="KW-0378">Hydrolase</keyword>
<dbReference type="GO" id="GO:0005634">
    <property type="term" value="C:nucleus"/>
    <property type="evidence" value="ECO:0007669"/>
    <property type="project" value="TreeGrafter"/>
</dbReference>
<dbReference type="Gene3D" id="3.40.50.10810">
    <property type="entry name" value="Tandem AAA-ATPase domain"/>
    <property type="match status" value="1"/>
</dbReference>
<evidence type="ECO:0000256" key="3">
    <source>
        <dbReference type="ARBA" id="ARBA00022806"/>
    </source>
</evidence>
<proteinExistence type="predicted"/>
<dbReference type="InterPro" id="IPR014001">
    <property type="entry name" value="Helicase_ATP-bd"/>
</dbReference>
<name>A0A4S8MN54_DENBC</name>
<keyword evidence="4" id="KW-0067">ATP-binding</keyword>
<dbReference type="CDD" id="cd18793">
    <property type="entry name" value="SF2_C_SNF"/>
    <property type="match status" value="1"/>
</dbReference>
<evidence type="ECO:0000259" key="7">
    <source>
        <dbReference type="PROSITE" id="PS51194"/>
    </source>
</evidence>
<dbReference type="GO" id="GO:0004386">
    <property type="term" value="F:helicase activity"/>
    <property type="evidence" value="ECO:0007669"/>
    <property type="project" value="UniProtKB-KW"/>
</dbReference>
<gene>
    <name evidence="8" type="ORF">K435DRAFT_961979</name>
</gene>
<feature type="region of interest" description="Disordered" evidence="5">
    <location>
        <begin position="1"/>
        <end position="23"/>
    </location>
</feature>
<dbReference type="Proteomes" id="UP000297245">
    <property type="component" value="Unassembled WGS sequence"/>
</dbReference>
<sequence>MPTDDQYAQREQRHNVAFPTSTSTLRKSPLPVVDFLSDESITPIRASRANVSISPLQTRTLDARRSFFGGSQGQFLFGDVQLQLEDLSKKSFVQTPSTPSKKLGGISMSNVKASPPSQFVSGNKVFSSTSSHPQTSRKNSTSPLVSVPVAVQSSGKSAVHKVTHVFPGPNYSSKSSFVSASTAVSPVKQEVVDQVKTELEEVSHKQTFRQAGTSKLYRPDSYEVKNEVDETNSRTILSSQTVFLDPTPARDISDELEEVDNTLNSHRSCHYDANQALMELFTQSTTSSSQAILYTSPPKKVSGFKENISLKPHQHVARAWMRESEYDPRRMGGILADDMGLGKTIEMLVCFVDHREELKRIDKEMEITSLKRPTLIVCPRAVLEQWGEEITKFVKRQPRVIVFHTESLGSAGIKRLTMADLLNAEIIIATYDKVRNQHKDVQQLPDEGQKIKNPDIKVSAACYALEGKYRWVLTGTPIQNGPLDIFSFFCFLRIEPLNDRAWFEREILRPLKNNSSSRRPLDLLRIARNILILRRRKDDRLPNDQKILPLEDMKIKTIYCELSKVERALYEALRTKVANALTRILDDAAVKAERCLPSKYIIVRLMRLRQASLHPALILKDDEFTEEEVDSFIDKALYEGHVLGSDECPLCGLEDNFRSAKLNAILDLLRTIRKRSEKTIVFSQFTSMLDIIGDFLCRQGLVCARYDGSMNAKQRLDALEMIKGKRANIILMSLMAGGTGKYSDERLNLAECNNVILVDPWWNPAVELQAFGRVHRIGQTRQVNIYKLISKDTIEERILEMQRKKATFADDVLDSDQAKAIGKLSPKEILELVALSTGTRRTGHY</sequence>
<evidence type="ECO:0000256" key="1">
    <source>
        <dbReference type="ARBA" id="ARBA00022741"/>
    </source>
</evidence>
<evidence type="ECO:0008006" key="10">
    <source>
        <dbReference type="Google" id="ProtNLM"/>
    </source>
</evidence>
<evidence type="ECO:0000313" key="8">
    <source>
        <dbReference type="EMBL" id="THV04373.1"/>
    </source>
</evidence>
<feature type="domain" description="Helicase ATP-binding" evidence="6">
    <location>
        <begin position="324"/>
        <end position="495"/>
    </location>
</feature>
<keyword evidence="1" id="KW-0547">Nucleotide-binding</keyword>
<accession>A0A4S8MN54</accession>
<dbReference type="PANTHER" id="PTHR45626">
    <property type="entry name" value="TRANSCRIPTION TERMINATION FACTOR 2-RELATED"/>
    <property type="match status" value="1"/>
</dbReference>
<dbReference type="CDD" id="cd18008">
    <property type="entry name" value="DEXDc_SHPRH-like"/>
    <property type="match status" value="1"/>
</dbReference>
<keyword evidence="9" id="KW-1185">Reference proteome</keyword>
<evidence type="ECO:0000313" key="9">
    <source>
        <dbReference type="Proteomes" id="UP000297245"/>
    </source>
</evidence>
<dbReference type="InterPro" id="IPR000330">
    <property type="entry name" value="SNF2_N"/>
</dbReference>
<dbReference type="Gene3D" id="3.40.50.300">
    <property type="entry name" value="P-loop containing nucleotide triphosphate hydrolases"/>
    <property type="match status" value="1"/>
</dbReference>
<dbReference type="GO" id="GO:0005524">
    <property type="term" value="F:ATP binding"/>
    <property type="evidence" value="ECO:0007669"/>
    <property type="project" value="UniProtKB-KW"/>
</dbReference>
<evidence type="ECO:0000256" key="4">
    <source>
        <dbReference type="ARBA" id="ARBA00022840"/>
    </source>
</evidence>
<dbReference type="OrthoDB" id="423559at2759"/>
<dbReference type="SMART" id="SM00487">
    <property type="entry name" value="DEXDc"/>
    <property type="match status" value="1"/>
</dbReference>
<dbReference type="GO" id="GO:0006281">
    <property type="term" value="P:DNA repair"/>
    <property type="evidence" value="ECO:0007669"/>
    <property type="project" value="TreeGrafter"/>
</dbReference>
<dbReference type="Pfam" id="PF00176">
    <property type="entry name" value="SNF2-rel_dom"/>
    <property type="match status" value="1"/>
</dbReference>
<dbReference type="AlphaFoldDB" id="A0A4S8MN54"/>
<protein>
    <recommendedName>
        <fullName evidence="10">P-loop containing nucleoside triphosphate hydrolase protein</fullName>
    </recommendedName>
</protein>
<dbReference type="InterPro" id="IPR050628">
    <property type="entry name" value="SNF2_RAD54_helicase_TF"/>
</dbReference>
<feature type="region of interest" description="Disordered" evidence="5">
    <location>
        <begin position="122"/>
        <end position="144"/>
    </location>
</feature>
<evidence type="ECO:0000259" key="6">
    <source>
        <dbReference type="PROSITE" id="PS51192"/>
    </source>
</evidence>
<dbReference type="InterPro" id="IPR038718">
    <property type="entry name" value="SNF2-like_sf"/>
</dbReference>
<organism evidence="8 9">
    <name type="scientific">Dendrothele bispora (strain CBS 962.96)</name>
    <dbReference type="NCBI Taxonomy" id="1314807"/>
    <lineage>
        <taxon>Eukaryota</taxon>
        <taxon>Fungi</taxon>
        <taxon>Dikarya</taxon>
        <taxon>Basidiomycota</taxon>
        <taxon>Agaricomycotina</taxon>
        <taxon>Agaricomycetes</taxon>
        <taxon>Agaricomycetidae</taxon>
        <taxon>Agaricales</taxon>
        <taxon>Agaricales incertae sedis</taxon>
        <taxon>Dendrothele</taxon>
    </lineage>
</organism>
<dbReference type="InterPro" id="IPR027417">
    <property type="entry name" value="P-loop_NTPase"/>
</dbReference>
<dbReference type="InterPro" id="IPR001650">
    <property type="entry name" value="Helicase_C-like"/>
</dbReference>
<dbReference type="Pfam" id="PF00271">
    <property type="entry name" value="Helicase_C"/>
    <property type="match status" value="1"/>
</dbReference>
<dbReference type="GO" id="GO:0008094">
    <property type="term" value="F:ATP-dependent activity, acting on DNA"/>
    <property type="evidence" value="ECO:0007669"/>
    <property type="project" value="TreeGrafter"/>
</dbReference>
<dbReference type="PROSITE" id="PS51194">
    <property type="entry name" value="HELICASE_CTER"/>
    <property type="match status" value="1"/>
</dbReference>
<feature type="domain" description="Helicase C-terminal" evidence="7">
    <location>
        <begin position="664"/>
        <end position="833"/>
    </location>
</feature>
<dbReference type="SUPFAM" id="SSF52540">
    <property type="entry name" value="P-loop containing nucleoside triphosphate hydrolases"/>
    <property type="match status" value="2"/>
</dbReference>
<dbReference type="PANTHER" id="PTHR45626:SF17">
    <property type="entry name" value="HELICASE-LIKE TRANSCRIPTION FACTOR"/>
    <property type="match status" value="1"/>
</dbReference>
<keyword evidence="3" id="KW-0347">Helicase</keyword>
<dbReference type="PROSITE" id="PS51192">
    <property type="entry name" value="HELICASE_ATP_BIND_1"/>
    <property type="match status" value="1"/>
</dbReference>
<reference evidence="8 9" key="1">
    <citation type="journal article" date="2019" name="Nat. Ecol. Evol.">
        <title>Megaphylogeny resolves global patterns of mushroom evolution.</title>
        <authorList>
            <person name="Varga T."/>
            <person name="Krizsan K."/>
            <person name="Foldi C."/>
            <person name="Dima B."/>
            <person name="Sanchez-Garcia M."/>
            <person name="Sanchez-Ramirez S."/>
            <person name="Szollosi G.J."/>
            <person name="Szarkandi J.G."/>
            <person name="Papp V."/>
            <person name="Albert L."/>
            <person name="Andreopoulos W."/>
            <person name="Angelini C."/>
            <person name="Antonin V."/>
            <person name="Barry K.W."/>
            <person name="Bougher N.L."/>
            <person name="Buchanan P."/>
            <person name="Buyck B."/>
            <person name="Bense V."/>
            <person name="Catcheside P."/>
            <person name="Chovatia M."/>
            <person name="Cooper J."/>
            <person name="Damon W."/>
            <person name="Desjardin D."/>
            <person name="Finy P."/>
            <person name="Geml J."/>
            <person name="Haridas S."/>
            <person name="Hughes K."/>
            <person name="Justo A."/>
            <person name="Karasinski D."/>
            <person name="Kautmanova I."/>
            <person name="Kiss B."/>
            <person name="Kocsube S."/>
            <person name="Kotiranta H."/>
            <person name="LaButti K.M."/>
            <person name="Lechner B.E."/>
            <person name="Liimatainen K."/>
            <person name="Lipzen A."/>
            <person name="Lukacs Z."/>
            <person name="Mihaltcheva S."/>
            <person name="Morgado L.N."/>
            <person name="Niskanen T."/>
            <person name="Noordeloos M.E."/>
            <person name="Ohm R.A."/>
            <person name="Ortiz-Santana B."/>
            <person name="Ovrebo C."/>
            <person name="Racz N."/>
            <person name="Riley R."/>
            <person name="Savchenko A."/>
            <person name="Shiryaev A."/>
            <person name="Soop K."/>
            <person name="Spirin V."/>
            <person name="Szebenyi C."/>
            <person name="Tomsovsky M."/>
            <person name="Tulloss R.E."/>
            <person name="Uehling J."/>
            <person name="Grigoriev I.V."/>
            <person name="Vagvolgyi C."/>
            <person name="Papp T."/>
            <person name="Martin F.M."/>
            <person name="Miettinen O."/>
            <person name="Hibbett D.S."/>
            <person name="Nagy L.G."/>
        </authorList>
    </citation>
    <scope>NUCLEOTIDE SEQUENCE [LARGE SCALE GENOMIC DNA]</scope>
    <source>
        <strain evidence="8 9">CBS 962.96</strain>
    </source>
</reference>
<evidence type="ECO:0000256" key="2">
    <source>
        <dbReference type="ARBA" id="ARBA00022801"/>
    </source>
</evidence>
<dbReference type="InterPro" id="IPR049730">
    <property type="entry name" value="SNF2/RAD54-like_C"/>
</dbReference>
<dbReference type="SMART" id="SM00490">
    <property type="entry name" value="HELICc"/>
    <property type="match status" value="1"/>
</dbReference>
<dbReference type="EMBL" id="ML179057">
    <property type="protein sequence ID" value="THV04373.1"/>
    <property type="molecule type" value="Genomic_DNA"/>
</dbReference>